<feature type="binding site" evidence="8">
    <location>
        <position position="189"/>
    </location>
    <ligand>
        <name>Zn(2+)</name>
        <dbReference type="ChEBI" id="CHEBI:29105"/>
        <label>2</label>
    </ligand>
</feature>
<dbReference type="InterPro" id="IPR036869">
    <property type="entry name" value="J_dom_sf"/>
</dbReference>
<feature type="binding site" evidence="8">
    <location>
        <position position="192"/>
    </location>
    <ligand>
        <name>Zn(2+)</name>
        <dbReference type="ChEBI" id="CHEBI:29105"/>
        <label>2</label>
    </ligand>
</feature>
<dbReference type="InterPro" id="IPR018253">
    <property type="entry name" value="DnaJ_domain_CS"/>
</dbReference>
<protein>
    <recommendedName>
        <fullName evidence="7 8">Chaperone protein DnaJ</fullName>
    </recommendedName>
</protein>
<dbReference type="SUPFAM" id="SSF46565">
    <property type="entry name" value="Chaperone J-domain"/>
    <property type="match status" value="1"/>
</dbReference>
<keyword evidence="1 8" id="KW-0479">Metal-binding</keyword>
<dbReference type="CDD" id="cd06257">
    <property type="entry name" value="DnaJ"/>
    <property type="match status" value="1"/>
</dbReference>
<feature type="binding site" evidence="8">
    <location>
        <position position="149"/>
    </location>
    <ligand>
        <name>Zn(2+)</name>
        <dbReference type="ChEBI" id="CHEBI:29105"/>
        <label>1</label>
    </ligand>
</feature>
<feature type="binding site" evidence="8">
    <location>
        <position position="163"/>
    </location>
    <ligand>
        <name>Zn(2+)</name>
        <dbReference type="ChEBI" id="CHEBI:29105"/>
        <label>2</label>
    </ligand>
</feature>
<dbReference type="GO" id="GO:0005524">
    <property type="term" value="F:ATP binding"/>
    <property type="evidence" value="ECO:0007669"/>
    <property type="project" value="InterPro"/>
</dbReference>
<dbReference type="CDD" id="cd10747">
    <property type="entry name" value="DnaJ_C"/>
    <property type="match status" value="1"/>
</dbReference>
<evidence type="ECO:0000256" key="9">
    <source>
        <dbReference type="PROSITE-ProRule" id="PRU00546"/>
    </source>
</evidence>
<keyword evidence="8" id="KW-0963">Cytoplasm</keyword>
<dbReference type="Gene3D" id="1.10.287.110">
    <property type="entry name" value="DnaJ domain"/>
    <property type="match status" value="1"/>
</dbReference>
<evidence type="ECO:0000259" key="11">
    <source>
        <dbReference type="PROSITE" id="PS51188"/>
    </source>
</evidence>
<dbReference type="HAMAP" id="MF_01152">
    <property type="entry name" value="DnaJ"/>
    <property type="match status" value="1"/>
</dbReference>
<dbReference type="Pfam" id="PF00684">
    <property type="entry name" value="DnaJ_CXXCXGXG"/>
    <property type="match status" value="1"/>
</dbReference>
<comment type="caution">
    <text evidence="8">Lacks conserved residue(s) required for the propagation of feature annotation.</text>
</comment>
<feature type="binding site" evidence="8">
    <location>
        <position position="206"/>
    </location>
    <ligand>
        <name>Zn(2+)</name>
        <dbReference type="ChEBI" id="CHEBI:29105"/>
        <label>1</label>
    </ligand>
</feature>
<dbReference type="InterPro" id="IPR002939">
    <property type="entry name" value="DnaJ_C"/>
</dbReference>
<dbReference type="PROSITE" id="PS00636">
    <property type="entry name" value="DNAJ_1"/>
    <property type="match status" value="1"/>
</dbReference>
<comment type="subunit">
    <text evidence="8">Homodimer.</text>
</comment>
<feature type="binding site" evidence="8">
    <location>
        <position position="146"/>
    </location>
    <ligand>
        <name>Zn(2+)</name>
        <dbReference type="ChEBI" id="CHEBI:29105"/>
        <label>1</label>
    </ligand>
</feature>
<dbReference type="NCBIfam" id="NF008035">
    <property type="entry name" value="PRK10767.1"/>
    <property type="match status" value="1"/>
</dbReference>
<accession>K1YA91</accession>
<dbReference type="GO" id="GO:0008270">
    <property type="term" value="F:zinc ion binding"/>
    <property type="evidence" value="ECO:0007669"/>
    <property type="project" value="UniProtKB-UniRule"/>
</dbReference>
<dbReference type="GO" id="GO:0009408">
    <property type="term" value="P:response to heat"/>
    <property type="evidence" value="ECO:0007669"/>
    <property type="project" value="InterPro"/>
</dbReference>
<comment type="function">
    <text evidence="8">Participates actively in the response to hyperosmotic and heat shock by preventing the aggregation of stress-denatured proteins and by disaggregating proteins, also in an autonomous, DnaK-independent fashion. Unfolded proteins bind initially to DnaJ; upon interaction with the DnaJ-bound protein, DnaK hydrolyzes its bound ATP, resulting in the formation of a stable complex. GrpE releases ADP from DnaK; ATP binding to DnaK triggers the release of the substrate protein, thus completing the reaction cycle. Several rounds of ATP-dependent interactions between DnaJ, DnaK and GrpE are required for fully efficient folding. Also involved, together with DnaK and GrpE, in the DNA replication of plasmids through activation of initiation proteins.</text>
</comment>
<comment type="similarity">
    <text evidence="6 8">Belongs to the DnaJ family.</text>
</comment>
<dbReference type="GO" id="GO:0006260">
    <property type="term" value="P:DNA replication"/>
    <property type="evidence" value="ECO:0007669"/>
    <property type="project" value="UniProtKB-KW"/>
</dbReference>
<dbReference type="InterPro" id="IPR012724">
    <property type="entry name" value="DnaJ"/>
</dbReference>
<keyword evidence="8" id="KW-0235">DNA replication</keyword>
<dbReference type="PROSITE" id="PS51188">
    <property type="entry name" value="ZF_CR"/>
    <property type="match status" value="1"/>
</dbReference>
<dbReference type="Gene3D" id="2.60.260.20">
    <property type="entry name" value="Urease metallochaperone UreE, N-terminal domain"/>
    <property type="match status" value="2"/>
</dbReference>
<organism evidence="12">
    <name type="scientific">uncultured bacterium</name>
    <name type="common">gcode 4</name>
    <dbReference type="NCBI Taxonomy" id="1234023"/>
    <lineage>
        <taxon>Bacteria</taxon>
        <taxon>environmental samples</taxon>
    </lineage>
</organism>
<dbReference type="GO" id="GO:0051082">
    <property type="term" value="F:unfolded protein binding"/>
    <property type="evidence" value="ECO:0007669"/>
    <property type="project" value="UniProtKB-UniRule"/>
</dbReference>
<keyword evidence="5 8" id="KW-0143">Chaperone</keyword>
<dbReference type="Pfam" id="PF00226">
    <property type="entry name" value="DnaJ"/>
    <property type="match status" value="1"/>
</dbReference>
<feature type="domain" description="CR-type" evidence="11">
    <location>
        <begin position="133"/>
        <end position="215"/>
    </location>
</feature>
<evidence type="ECO:0000256" key="1">
    <source>
        <dbReference type="ARBA" id="ARBA00022723"/>
    </source>
</evidence>
<dbReference type="SMART" id="SM00271">
    <property type="entry name" value="DnaJ"/>
    <property type="match status" value="1"/>
</dbReference>
<feature type="binding site" evidence="8">
    <location>
        <position position="166"/>
    </location>
    <ligand>
        <name>Zn(2+)</name>
        <dbReference type="ChEBI" id="CHEBI:29105"/>
        <label>2</label>
    </ligand>
</feature>
<dbReference type="PRINTS" id="PR00625">
    <property type="entry name" value="JDOMAIN"/>
</dbReference>
<keyword evidence="2 8" id="KW-0677">Repeat</keyword>
<evidence type="ECO:0000256" key="7">
    <source>
        <dbReference type="ARBA" id="ARBA00067609"/>
    </source>
</evidence>
<dbReference type="PANTHER" id="PTHR43096">
    <property type="entry name" value="DNAJ HOMOLOG 1, MITOCHONDRIAL-RELATED"/>
    <property type="match status" value="1"/>
</dbReference>
<keyword evidence="3 8" id="KW-0863">Zinc-finger</keyword>
<proteinExistence type="inferred from homology"/>
<dbReference type="InterPro" id="IPR001305">
    <property type="entry name" value="HSP_DnaJ_Cys-rich_dom"/>
</dbReference>
<dbReference type="PROSITE" id="PS50076">
    <property type="entry name" value="DNAJ_2"/>
    <property type="match status" value="1"/>
</dbReference>
<dbReference type="Pfam" id="PF01556">
    <property type="entry name" value="DnaJ_C"/>
    <property type="match status" value="1"/>
</dbReference>
<dbReference type="EMBL" id="AMFJ01034438">
    <property type="protein sequence ID" value="EKD29353.1"/>
    <property type="molecule type" value="Genomic_DNA"/>
</dbReference>
<comment type="subcellular location">
    <subcellularLocation>
        <location evidence="8">Cytoplasm</location>
    </subcellularLocation>
</comment>
<evidence type="ECO:0000256" key="3">
    <source>
        <dbReference type="ARBA" id="ARBA00022771"/>
    </source>
</evidence>
<dbReference type="GO" id="GO:0031072">
    <property type="term" value="F:heat shock protein binding"/>
    <property type="evidence" value="ECO:0007669"/>
    <property type="project" value="InterPro"/>
</dbReference>
<sequence>MAYEFYSILEVSRDVSAEELKRAYRKKAMEVHPDRHGGDKEKETLFKEVNEAYATLSDPQKRAHYDRFGTTDMGGGFSGGQGGFHTDMDFSDIFESFFGGGFQWGGTRRKSGGVEGEDIETRVKLDFAEALSGLKKTISYSRKVVCTECSGTGAKKGTEPKECSQCHGAGQVRRRTQTIFGVMEQTGICDKCRGTGKIITDKCTKCHGERREVIKTEKEIDIPAGIDDGMTIKVRGEGNDGIGSSTGDLYISFSIPDSIDGLTREDTNLYYTVEIDPVEAVLGVKKTLKLPVLGERILEIKAGTQHGEILKFKGDGVKHISKDQKGDLFITIHIKTPTHLTKKERELYHEIAHEKKIEVADGGILSKIF</sequence>
<evidence type="ECO:0000256" key="8">
    <source>
        <dbReference type="HAMAP-Rule" id="MF_01152"/>
    </source>
</evidence>
<dbReference type="GO" id="GO:0005737">
    <property type="term" value="C:cytoplasm"/>
    <property type="evidence" value="ECO:0007669"/>
    <property type="project" value="UniProtKB-SubCell"/>
</dbReference>
<keyword evidence="8" id="KW-0346">Stress response</keyword>
<feature type="binding site" evidence="8">
    <location>
        <position position="203"/>
    </location>
    <ligand>
        <name>Zn(2+)</name>
        <dbReference type="ChEBI" id="CHEBI:29105"/>
        <label>1</label>
    </ligand>
</feature>
<dbReference type="SUPFAM" id="SSF49493">
    <property type="entry name" value="HSP40/DnaJ peptide-binding domain"/>
    <property type="match status" value="2"/>
</dbReference>
<dbReference type="GO" id="GO:0042026">
    <property type="term" value="P:protein refolding"/>
    <property type="evidence" value="ECO:0007669"/>
    <property type="project" value="TreeGrafter"/>
</dbReference>
<dbReference type="AlphaFoldDB" id="K1YA91"/>
<dbReference type="InterPro" id="IPR008971">
    <property type="entry name" value="HSP40/DnaJ_pept-bd"/>
</dbReference>
<evidence type="ECO:0000313" key="12">
    <source>
        <dbReference type="EMBL" id="EKD29353.1"/>
    </source>
</evidence>
<reference evidence="12" key="1">
    <citation type="journal article" date="2012" name="Science">
        <title>Fermentation, hydrogen, and sulfur metabolism in multiple uncultivated bacterial phyla.</title>
        <authorList>
            <person name="Wrighton K.C."/>
            <person name="Thomas B.C."/>
            <person name="Sharon I."/>
            <person name="Miller C.S."/>
            <person name="Castelle C.J."/>
            <person name="VerBerkmoes N.C."/>
            <person name="Wilkins M.J."/>
            <person name="Hettich R.L."/>
            <person name="Lipton M.S."/>
            <person name="Williams K.H."/>
            <person name="Long P.E."/>
            <person name="Banfield J.F."/>
        </authorList>
    </citation>
    <scope>NUCLEOTIDE SEQUENCE [LARGE SCALE GENOMIC DNA]</scope>
</reference>
<feature type="domain" description="J" evidence="10">
    <location>
        <begin position="4"/>
        <end position="69"/>
    </location>
</feature>
<evidence type="ECO:0000256" key="5">
    <source>
        <dbReference type="ARBA" id="ARBA00023186"/>
    </source>
</evidence>
<dbReference type="PANTHER" id="PTHR43096:SF52">
    <property type="entry name" value="DNAJ HOMOLOG 1, MITOCHONDRIAL-RELATED"/>
    <property type="match status" value="1"/>
</dbReference>
<evidence type="ECO:0000256" key="4">
    <source>
        <dbReference type="ARBA" id="ARBA00022833"/>
    </source>
</evidence>
<keyword evidence="4 8" id="KW-0862">Zinc</keyword>
<dbReference type="SUPFAM" id="SSF57938">
    <property type="entry name" value="DnaJ/Hsp40 cysteine-rich domain"/>
    <property type="match status" value="1"/>
</dbReference>
<evidence type="ECO:0000256" key="6">
    <source>
        <dbReference type="ARBA" id="ARBA00061004"/>
    </source>
</evidence>
<dbReference type="InterPro" id="IPR001623">
    <property type="entry name" value="DnaJ_domain"/>
</dbReference>
<dbReference type="FunFam" id="2.10.230.10:FF:000002">
    <property type="entry name" value="Molecular chaperone DnaJ"/>
    <property type="match status" value="1"/>
</dbReference>
<comment type="cofactor">
    <cofactor evidence="8">
        <name>Zn(2+)</name>
        <dbReference type="ChEBI" id="CHEBI:29105"/>
    </cofactor>
    <text evidence="8">Binds 2 Zn(2+) ions per monomer.</text>
</comment>
<comment type="caution">
    <text evidence="12">The sequence shown here is derived from an EMBL/GenBank/DDBJ whole genome shotgun (WGS) entry which is preliminary data.</text>
</comment>
<feature type="zinc finger region" description="CR-type" evidence="9">
    <location>
        <begin position="133"/>
        <end position="215"/>
    </location>
</feature>
<gene>
    <name evidence="8 12" type="primary">dnaJ</name>
    <name evidence="12" type="ORF">ACD_78C00438G0002</name>
</gene>
<comment type="domain">
    <text evidence="8">The J domain is necessary and sufficient to stimulate DnaK ATPase activity. Zinc center 1 plays an important role in the autonomous, DnaK-independent chaperone activity of DnaJ. Zinc center 2 is essential for interaction with DnaK and for DnaJ activity.</text>
</comment>
<evidence type="ECO:0000259" key="10">
    <source>
        <dbReference type="PROSITE" id="PS50076"/>
    </source>
</evidence>
<dbReference type="Gene3D" id="2.10.230.10">
    <property type="entry name" value="Heat shock protein DnaJ, cysteine-rich domain"/>
    <property type="match status" value="1"/>
</dbReference>
<evidence type="ECO:0000256" key="2">
    <source>
        <dbReference type="ARBA" id="ARBA00022737"/>
    </source>
</evidence>
<dbReference type="InterPro" id="IPR036410">
    <property type="entry name" value="HSP_DnaJ_Cys-rich_dom_sf"/>
</dbReference>
<name>K1YA91_9BACT</name>